<dbReference type="HOGENOM" id="CLU_3053065_0_0_1"/>
<reference evidence="3" key="4">
    <citation type="journal article" date="2011" name="Nat. Genet.">
        <title>The Arabidopsis lyrata genome sequence and the basis of rapid genome size change.</title>
        <authorList>
            <person name="Hu T.T."/>
            <person name="Pattyn P."/>
            <person name="Bakker E.G."/>
            <person name="Cao J."/>
            <person name="Cheng J.-F."/>
            <person name="Clark R.M."/>
            <person name="Fahlgren N."/>
            <person name="Fawcett J.A."/>
            <person name="Grimwood J."/>
            <person name="Gundlach H."/>
            <person name="Haberer G."/>
            <person name="Hollister J.D."/>
            <person name="Ossowski S."/>
            <person name="Ottilar R.P."/>
            <person name="Salamov A.A."/>
            <person name="Schneeberger K."/>
            <person name="Spannagl M."/>
            <person name="Wang X."/>
            <person name="Yang L."/>
            <person name="Nasrallah M.E."/>
            <person name="Bergelson J."/>
            <person name="Carrington J.C."/>
            <person name="Gaut B.S."/>
            <person name="Schmutz J."/>
            <person name="Mayer K.F.X."/>
            <person name="Van de Peer Y."/>
            <person name="Grigoriev I.V."/>
            <person name="Nordborg M."/>
            <person name="Weigel D."/>
            <person name="Guo Y.-L."/>
        </authorList>
    </citation>
    <scope>NUCLEOTIDE SEQUENCE [LARGE SCALE GENOMIC DNA]</scope>
    <source>
        <strain evidence="3">cv. MN47</strain>
    </source>
</reference>
<dbReference type="AlphaFoldDB" id="D7LPT0"/>
<reference evidence="1" key="2">
    <citation type="submission" date="2010-06" db="EMBL/GenBank/DDBJ databases">
        <title>The basis of rapid genome size change in Arabidopsis.</title>
        <authorList>
            <person name="Bakker E."/>
            <person name="Bergelson J."/>
            <person name="Cheng J.F."/>
            <person name="Clark R.M."/>
            <person name="Fawcett J."/>
            <person name="Gaut B."/>
            <person name="Grigoriev I."/>
            <person name="Gundlach H."/>
            <person name="Guo Y."/>
            <person name="Haberer G."/>
            <person name="Hollister J."/>
            <person name="Hu T.T."/>
            <person name="Mayer K.F.X."/>
            <person name="Nasrallah J."/>
            <person name="Nordborg M."/>
            <person name="Otillar R."/>
            <person name="Pattyn P."/>
            <person name="Schmutz J."/>
            <person name="Spannagl M."/>
            <person name="van de Peer Y."/>
            <person name="Wang X."/>
            <person name="Weigel D."/>
            <person name="Yang L."/>
        </authorList>
    </citation>
    <scope>NUCLEOTIDE SEQUENCE</scope>
</reference>
<keyword evidence="3" id="KW-1185">Reference proteome</keyword>
<dbReference type="Proteomes" id="UP000008694">
    <property type="component" value="Unassembled WGS sequence"/>
</dbReference>
<organism evidence="3">
    <name type="scientific">Arabidopsis lyrata subsp. lyrata</name>
    <name type="common">Lyre-leaved rock-cress</name>
    <dbReference type="NCBI Taxonomy" id="81972"/>
    <lineage>
        <taxon>Eukaryota</taxon>
        <taxon>Viridiplantae</taxon>
        <taxon>Streptophyta</taxon>
        <taxon>Embryophyta</taxon>
        <taxon>Tracheophyta</taxon>
        <taxon>Spermatophyta</taxon>
        <taxon>Magnoliopsida</taxon>
        <taxon>eudicotyledons</taxon>
        <taxon>Gunneridae</taxon>
        <taxon>Pentapetalae</taxon>
        <taxon>rosids</taxon>
        <taxon>malvids</taxon>
        <taxon>Brassicales</taxon>
        <taxon>Brassicaceae</taxon>
        <taxon>Camelineae</taxon>
        <taxon>Arabidopsis</taxon>
    </lineage>
</organism>
<reference evidence="2" key="1">
    <citation type="submission" date="2009-11" db="EMBL/GenBank/DDBJ databases">
        <authorList>
            <consortium name="US DOE Joint Genome Institute (JGI-PGF)"/>
            <person name="Ottilar R."/>
            <person name="Schmutz J."/>
            <person name="Salamov A."/>
            <person name="Cheng J.F."/>
            <person name="Lucas S."/>
            <person name="Pitluck S."/>
            <person name="Gundlach H."/>
            <person name="Guo Y."/>
            <person name="Haberer G."/>
            <person name="Nasrallah J."/>
            <person name="Mayer K.F.X."/>
            <person name="van de Peer Y."/>
            <person name="Weigel D."/>
            <person name="Grigoriev I.V."/>
        </authorList>
    </citation>
    <scope>NUCLEOTIDE SEQUENCE</scope>
</reference>
<evidence type="ECO:0000313" key="2">
    <source>
        <dbReference type="EMBL" id="EFH51708.1"/>
    </source>
</evidence>
<evidence type="ECO:0000313" key="1">
    <source>
        <dbReference type="EMBL" id="EFH39080.1"/>
    </source>
</evidence>
<dbReference type="EMBL" id="GL348814">
    <property type="protein sequence ID" value="EFH39080.1"/>
    <property type="molecule type" value="Genomic_DNA"/>
</dbReference>
<dbReference type="Gramene" id="scaffold_13600004.1">
    <property type="protein sequence ID" value="scaffold_13600004.1"/>
    <property type="gene ID" value="scaffold_13600004.1"/>
</dbReference>
<name>D7LPT0_ARALL</name>
<accession>D7LPT0</accession>
<gene>
    <name evidence="2" type="ORF">ARALYDRAFT_905096</name>
    <name evidence="1" type="ORF">ARALYDRAFT_920238</name>
</gene>
<reference evidence="2" key="3">
    <citation type="submission" date="2010-06" db="EMBL/GenBank/DDBJ databases">
        <title>The basis of rapid genome size change in Arabidopsis.</title>
        <authorList>
            <consortium name="US DOE Joint Genome Institute (JGI-PGF)"/>
            <person name="Bakker E."/>
            <person name="Bergelson J."/>
            <person name="Cheng J.Fang."/>
            <person name="Clark R.M."/>
            <person name="Fawcett J."/>
            <person name="Gaut B."/>
            <person name="Grigoriev I."/>
            <person name="Gundlach H."/>
            <person name="Guo Y."/>
            <person name="Haberer G."/>
            <person name="Hollister J."/>
            <person name="Hu T.T."/>
            <person name="Mayer K.F.X."/>
            <person name="Nasrallah J."/>
            <person name="Nordborg M."/>
            <person name="Otillar R."/>
            <person name="Pattyn P."/>
            <person name="Schmutz J."/>
            <person name="Spannagl M."/>
            <person name="van de Peer Y."/>
            <person name="Wang X."/>
            <person name="Weigel D."/>
            <person name="Yang L."/>
        </authorList>
    </citation>
    <scope>NUCLEOTIDE SEQUENCE</scope>
</reference>
<dbReference type="Gramene" id="scaffold_500800.1">
    <property type="protein sequence ID" value="scaffold_500800.1"/>
    <property type="gene ID" value="scaffold_500800.1"/>
</dbReference>
<dbReference type="EMBL" id="GL348717">
    <property type="protein sequence ID" value="EFH51708.1"/>
    <property type="molecule type" value="Genomic_DNA"/>
</dbReference>
<evidence type="ECO:0000313" key="3">
    <source>
        <dbReference type="Proteomes" id="UP000008694"/>
    </source>
</evidence>
<sequence length="54" mass="6253">MFPPTGNFLQPFSHPTRILFLSSNRSFAFDKQQETSRSVTKASPFFLIFRLINS</sequence>
<proteinExistence type="predicted"/>
<protein>
    <submittedName>
        <fullName evidence="2">Predicted protein</fullName>
    </submittedName>
</protein>